<accession>A0A1J9QAI3</accession>
<evidence type="ECO:0000313" key="3">
    <source>
        <dbReference type="Proteomes" id="UP000242791"/>
    </source>
</evidence>
<proteinExistence type="predicted"/>
<dbReference type="GO" id="GO:0070034">
    <property type="term" value="F:telomerase RNA binding"/>
    <property type="evidence" value="ECO:0007669"/>
    <property type="project" value="TreeGrafter"/>
</dbReference>
<dbReference type="Gene3D" id="1.25.40.10">
    <property type="entry name" value="Tetratricopeptide repeat domain"/>
    <property type="match status" value="1"/>
</dbReference>
<sequence>MASSLFEVVLDRRHPTDRPWQDDDEPQSVNELFKQLPLAGMTHERLVAELSTVYCGFVRVETTVVEQDVAQWEKNAKLEDSQWTDLVKLHCMLLIECYNFFMVAHHPDASDGLRDLPDKYYITHRMWGQGIQTPMELLRRQLPDTLEHMVRLISFAYDMLTLLTESVPAFETTFFECLGDLSRYRMAIEKGEDRCMWVGVARYWYCRAADKRPQTGRIQHHLGATALSDFLQQLFHYTKSVVCVDRFQHARTGFFRLFESVSDPRTARFMESTPAQREVADSRRLRLAFVNAHGILYGKGPVSAFFVHSRTFLSLLEPYTGSKFRQQGVYIASSNIAAMFQYGQEDSLLGKLYTEALELSPQERLLAAREYWASHSPPCGEAVPTPALSRGAYLAFRTLSCVLQHDTKKDILPYVYVNLAYIWSLALIPTAMVHVQKKIPWSQLVTFLNSIYEHRTNDSKQ</sequence>
<dbReference type="InterPro" id="IPR045153">
    <property type="entry name" value="Est1/Ebs1-like"/>
</dbReference>
<dbReference type="PANTHER" id="PTHR15696">
    <property type="entry name" value="SMG-7 SUPPRESSOR WITH MORPHOLOGICAL EFFECT ON GENITALIA PROTEIN 7"/>
    <property type="match status" value="1"/>
</dbReference>
<dbReference type="EMBL" id="LGTZ01002533">
    <property type="protein sequence ID" value="OJD12932.1"/>
    <property type="molecule type" value="Genomic_DNA"/>
</dbReference>
<gene>
    <name evidence="2" type="ORF">ACJ73_09276</name>
</gene>
<evidence type="ECO:0000313" key="2">
    <source>
        <dbReference type="EMBL" id="OJD12932.1"/>
    </source>
</evidence>
<dbReference type="SUPFAM" id="SSF48452">
    <property type="entry name" value="TPR-like"/>
    <property type="match status" value="1"/>
</dbReference>
<dbReference type="PANTHER" id="PTHR15696:SF0">
    <property type="entry name" value="TELOMERASE-BINDING PROTEIN EST1A"/>
    <property type="match status" value="1"/>
</dbReference>
<dbReference type="InterPro" id="IPR018834">
    <property type="entry name" value="DNA/RNA-bd_Est1-type"/>
</dbReference>
<dbReference type="GO" id="GO:0005697">
    <property type="term" value="C:telomerase holoenzyme complex"/>
    <property type="evidence" value="ECO:0007669"/>
    <property type="project" value="TreeGrafter"/>
</dbReference>
<dbReference type="Proteomes" id="UP000242791">
    <property type="component" value="Unassembled WGS sequence"/>
</dbReference>
<reference evidence="2 3" key="1">
    <citation type="submission" date="2015-08" db="EMBL/GenBank/DDBJ databases">
        <title>Emmonsia species relationships and genome sequence.</title>
        <authorList>
            <person name="Cuomo C.A."/>
            <person name="Schwartz I.S."/>
            <person name="Kenyon C."/>
            <person name="De Hoog G.S."/>
            <person name="Govender N.P."/>
            <person name="Botha A."/>
            <person name="Moreno L."/>
            <person name="De Vries M."/>
            <person name="Munoz J.F."/>
            <person name="Stielow J.B."/>
        </authorList>
    </citation>
    <scope>NUCLEOTIDE SEQUENCE [LARGE SCALE GENOMIC DNA]</scope>
    <source>
        <strain evidence="2 3">EI222</strain>
    </source>
</reference>
<dbReference type="GO" id="GO:0042162">
    <property type="term" value="F:telomeric DNA binding"/>
    <property type="evidence" value="ECO:0007669"/>
    <property type="project" value="TreeGrafter"/>
</dbReference>
<organism evidence="2 3">
    <name type="scientific">Blastomyces percursus</name>
    <dbReference type="NCBI Taxonomy" id="1658174"/>
    <lineage>
        <taxon>Eukaryota</taxon>
        <taxon>Fungi</taxon>
        <taxon>Dikarya</taxon>
        <taxon>Ascomycota</taxon>
        <taxon>Pezizomycotina</taxon>
        <taxon>Eurotiomycetes</taxon>
        <taxon>Eurotiomycetidae</taxon>
        <taxon>Onygenales</taxon>
        <taxon>Ajellomycetaceae</taxon>
        <taxon>Blastomyces</taxon>
    </lineage>
</organism>
<dbReference type="OrthoDB" id="4180531at2759"/>
<dbReference type="Pfam" id="PF10373">
    <property type="entry name" value="EST1_DNA_bind"/>
    <property type="match status" value="1"/>
</dbReference>
<keyword evidence="3" id="KW-1185">Reference proteome</keyword>
<dbReference type="AlphaFoldDB" id="A0A1J9QAI3"/>
<name>A0A1J9QAI3_9EURO</name>
<protein>
    <recommendedName>
        <fullName evidence="1">DNA/RNA-binding domain-containing protein</fullName>
    </recommendedName>
</protein>
<dbReference type="STRING" id="1658174.A0A1J9QAI3"/>
<dbReference type="GO" id="GO:0000184">
    <property type="term" value="P:nuclear-transcribed mRNA catabolic process, nonsense-mediated decay"/>
    <property type="evidence" value="ECO:0007669"/>
    <property type="project" value="TreeGrafter"/>
</dbReference>
<feature type="domain" description="DNA/RNA-binding" evidence="1">
    <location>
        <begin position="202"/>
        <end position="299"/>
    </location>
</feature>
<comment type="caution">
    <text evidence="2">The sequence shown here is derived from an EMBL/GenBank/DDBJ whole genome shotgun (WGS) entry which is preliminary data.</text>
</comment>
<dbReference type="InterPro" id="IPR011990">
    <property type="entry name" value="TPR-like_helical_dom_sf"/>
</dbReference>
<dbReference type="VEuPathDB" id="FungiDB:ACJ73_09276"/>
<evidence type="ECO:0000259" key="1">
    <source>
        <dbReference type="Pfam" id="PF10373"/>
    </source>
</evidence>